<dbReference type="Gene3D" id="1.10.630.10">
    <property type="entry name" value="Cytochrome P450"/>
    <property type="match status" value="1"/>
</dbReference>
<name>A0A3M2L351_9NOCA</name>
<evidence type="ECO:0000256" key="5">
    <source>
        <dbReference type="ARBA" id="ARBA00023004"/>
    </source>
</evidence>
<evidence type="ECO:0000256" key="1">
    <source>
        <dbReference type="ARBA" id="ARBA00010617"/>
    </source>
</evidence>
<evidence type="ECO:0000256" key="4">
    <source>
        <dbReference type="ARBA" id="ARBA00023002"/>
    </source>
</evidence>
<proteinExistence type="inferred from homology"/>
<dbReference type="PANTHER" id="PTHR46696:SF1">
    <property type="entry name" value="CYTOCHROME P450 YJIB-RELATED"/>
    <property type="match status" value="1"/>
</dbReference>
<evidence type="ECO:0000256" key="3">
    <source>
        <dbReference type="ARBA" id="ARBA00022723"/>
    </source>
</evidence>
<keyword evidence="6" id="KW-0503">Monooxygenase</keyword>
<evidence type="ECO:0000256" key="2">
    <source>
        <dbReference type="ARBA" id="ARBA00022617"/>
    </source>
</evidence>
<evidence type="ECO:0000313" key="8">
    <source>
        <dbReference type="Proteomes" id="UP000279275"/>
    </source>
</evidence>
<dbReference type="PANTHER" id="PTHR46696">
    <property type="entry name" value="P450, PUTATIVE (EUROFUNG)-RELATED"/>
    <property type="match status" value="1"/>
</dbReference>
<protein>
    <submittedName>
        <fullName evidence="7">Cytochrome P450</fullName>
    </submittedName>
</protein>
<gene>
    <name evidence="7" type="ORF">EBN03_18815</name>
</gene>
<evidence type="ECO:0000256" key="6">
    <source>
        <dbReference type="ARBA" id="ARBA00023033"/>
    </source>
</evidence>
<keyword evidence="2" id="KW-0349">Heme</keyword>
<dbReference type="InterPro" id="IPR001128">
    <property type="entry name" value="Cyt_P450"/>
</dbReference>
<dbReference type="Proteomes" id="UP000279275">
    <property type="component" value="Unassembled WGS sequence"/>
</dbReference>
<dbReference type="GO" id="GO:0005506">
    <property type="term" value="F:iron ion binding"/>
    <property type="evidence" value="ECO:0007669"/>
    <property type="project" value="InterPro"/>
</dbReference>
<dbReference type="InterPro" id="IPR002397">
    <property type="entry name" value="Cyt_P450_B"/>
</dbReference>
<dbReference type="GO" id="GO:0020037">
    <property type="term" value="F:heme binding"/>
    <property type="evidence" value="ECO:0007669"/>
    <property type="project" value="InterPro"/>
</dbReference>
<dbReference type="InterPro" id="IPR036396">
    <property type="entry name" value="Cyt_P450_sf"/>
</dbReference>
<dbReference type="PRINTS" id="PR00385">
    <property type="entry name" value="P450"/>
</dbReference>
<comment type="caution">
    <text evidence="7">The sequence shown here is derived from an EMBL/GenBank/DDBJ whole genome shotgun (WGS) entry which is preliminary data.</text>
</comment>
<dbReference type="SUPFAM" id="SSF48264">
    <property type="entry name" value="Cytochrome P450"/>
    <property type="match status" value="1"/>
</dbReference>
<accession>A0A3M2L351</accession>
<dbReference type="PRINTS" id="PR00359">
    <property type="entry name" value="BP450"/>
</dbReference>
<keyword evidence="4" id="KW-0560">Oxidoreductase</keyword>
<dbReference type="GO" id="GO:0016705">
    <property type="term" value="F:oxidoreductase activity, acting on paired donors, with incorporation or reduction of molecular oxygen"/>
    <property type="evidence" value="ECO:0007669"/>
    <property type="project" value="InterPro"/>
</dbReference>
<dbReference type="OrthoDB" id="3861479at2"/>
<organism evidence="7 8">
    <name type="scientific">Nocardia stercoris</name>
    <dbReference type="NCBI Taxonomy" id="2483361"/>
    <lineage>
        <taxon>Bacteria</taxon>
        <taxon>Bacillati</taxon>
        <taxon>Actinomycetota</taxon>
        <taxon>Actinomycetes</taxon>
        <taxon>Mycobacteriales</taxon>
        <taxon>Nocardiaceae</taxon>
        <taxon>Nocardia</taxon>
    </lineage>
</organism>
<reference evidence="7 8" key="1">
    <citation type="submission" date="2018-10" db="EMBL/GenBank/DDBJ databases">
        <title>Isolation from cow dung.</title>
        <authorList>
            <person name="Ling L."/>
        </authorList>
    </citation>
    <scope>NUCLEOTIDE SEQUENCE [LARGE SCALE GENOMIC DNA]</scope>
    <source>
        <strain evidence="7 8">NEAU-LL90</strain>
    </source>
</reference>
<dbReference type="AlphaFoldDB" id="A0A3M2L351"/>
<keyword evidence="3" id="KW-0479">Metal-binding</keyword>
<dbReference type="Pfam" id="PF00067">
    <property type="entry name" value="p450"/>
    <property type="match status" value="1"/>
</dbReference>
<keyword evidence="8" id="KW-1185">Reference proteome</keyword>
<keyword evidence="5" id="KW-0408">Iron</keyword>
<sequence length="393" mass="43348">MDILDDPYLFASDSPVDLGKAMAAVRREMPVYWDEVRQAWVVMRYADVDWALRNPQLFSNEIYDHAALLGTFSAMDGAAHAHHRRLFAPAFGPRAVAEYRVAVVEPVVERLVAGLRDRDTAELVAELCLPLPVEVIAPLLGLTAEYLEPCRLWVNQLVAWNMYRKDPAVGAVGRTAYDAVREHVRDIVERQAAAPQDNLLGRVVRAYQDAGVFDFDQMLIFAVGLVIGGFETTTWMTACALGALLLHPAALDEVRRDRSLLPAALEESMRWTPSFVGVLRSTTRAVTLSGVTIPAGADVVLCQASAHYDDEYFTAPEVFDIHRKPEHLLFAAGPHYCLGAPLARLEARTLVSRLLDELPGLRLVPGSEHPFVLGALGSAMHGPTALHVQWDRG</sequence>
<comment type="similarity">
    <text evidence="1">Belongs to the cytochrome P450 family.</text>
</comment>
<evidence type="ECO:0000313" key="7">
    <source>
        <dbReference type="EMBL" id="RMI31406.1"/>
    </source>
</evidence>
<dbReference type="EMBL" id="RFFH01000007">
    <property type="protein sequence ID" value="RMI31406.1"/>
    <property type="molecule type" value="Genomic_DNA"/>
</dbReference>
<dbReference type="RefSeq" id="WP_122189356.1">
    <property type="nucleotide sequence ID" value="NZ_RFFH01000007.1"/>
</dbReference>
<dbReference type="GO" id="GO:0004497">
    <property type="term" value="F:monooxygenase activity"/>
    <property type="evidence" value="ECO:0007669"/>
    <property type="project" value="UniProtKB-KW"/>
</dbReference>